<reference evidence="2" key="1">
    <citation type="journal article" date="2017" name="Nature">
        <title>The sunflower genome provides insights into oil metabolism, flowering and Asterid evolution.</title>
        <authorList>
            <person name="Badouin H."/>
            <person name="Gouzy J."/>
            <person name="Grassa C.J."/>
            <person name="Murat F."/>
            <person name="Staton S.E."/>
            <person name="Cottret L."/>
            <person name="Lelandais-Briere C."/>
            <person name="Owens G.L."/>
            <person name="Carrere S."/>
            <person name="Mayjonade B."/>
            <person name="Legrand L."/>
            <person name="Gill N."/>
            <person name="Kane N.C."/>
            <person name="Bowers J.E."/>
            <person name="Hubner S."/>
            <person name="Bellec A."/>
            <person name="Berard A."/>
            <person name="Berges H."/>
            <person name="Blanchet N."/>
            <person name="Boniface M.C."/>
            <person name="Brunel D."/>
            <person name="Catrice O."/>
            <person name="Chaidir N."/>
            <person name="Claudel C."/>
            <person name="Donnadieu C."/>
            <person name="Faraut T."/>
            <person name="Fievet G."/>
            <person name="Helmstetter N."/>
            <person name="King M."/>
            <person name="Knapp S.J."/>
            <person name="Lai Z."/>
            <person name="Le Paslier M.C."/>
            <person name="Lippi Y."/>
            <person name="Lorenzon L."/>
            <person name="Mandel J.R."/>
            <person name="Marage G."/>
            <person name="Marchand G."/>
            <person name="Marquand E."/>
            <person name="Bret-Mestries E."/>
            <person name="Morien E."/>
            <person name="Nambeesan S."/>
            <person name="Nguyen T."/>
            <person name="Pegot-Espagnet P."/>
            <person name="Pouilly N."/>
            <person name="Raftis F."/>
            <person name="Sallet E."/>
            <person name="Schiex T."/>
            <person name="Thomas J."/>
            <person name="Vandecasteele C."/>
            <person name="Vares D."/>
            <person name="Vear F."/>
            <person name="Vautrin S."/>
            <person name="Crespi M."/>
            <person name="Mangin B."/>
            <person name="Burke J.M."/>
            <person name="Salse J."/>
            <person name="Munos S."/>
            <person name="Vincourt P."/>
            <person name="Rieseberg L.H."/>
            <person name="Langlade N.B."/>
        </authorList>
    </citation>
    <scope>NUCLEOTIDE SEQUENCE</scope>
    <source>
        <tissue evidence="2">Leaves</tissue>
    </source>
</reference>
<evidence type="ECO:0000313" key="2">
    <source>
        <dbReference type="EMBL" id="KAF5813997.1"/>
    </source>
</evidence>
<evidence type="ECO:0000313" key="3">
    <source>
        <dbReference type="Proteomes" id="UP000215914"/>
    </source>
</evidence>
<sequence>MSNENVNVNNTTNVVTGTPLNATTVGASTVANHAERPEKFSGLHFKRWQQKMFFYLMYT</sequence>
<dbReference type="Proteomes" id="UP000215914">
    <property type="component" value="Unassembled WGS sequence"/>
</dbReference>
<reference evidence="2" key="2">
    <citation type="submission" date="2020-06" db="EMBL/GenBank/DDBJ databases">
        <title>Helianthus annuus Genome sequencing and assembly Release 2.</title>
        <authorList>
            <person name="Gouzy J."/>
            <person name="Langlade N."/>
            <person name="Munos S."/>
        </authorList>
    </citation>
    <scope>NUCLEOTIDE SEQUENCE</scope>
    <source>
        <tissue evidence="2">Leaves</tissue>
    </source>
</reference>
<evidence type="ECO:0000256" key="1">
    <source>
        <dbReference type="SAM" id="MobiDB-lite"/>
    </source>
</evidence>
<feature type="compositionally biased region" description="Low complexity" evidence="1">
    <location>
        <begin position="1"/>
        <end position="18"/>
    </location>
</feature>
<accession>A0A9K3NUQ2</accession>
<comment type="caution">
    <text evidence="2">The sequence shown here is derived from an EMBL/GenBank/DDBJ whole genome shotgun (WGS) entry which is preliminary data.</text>
</comment>
<proteinExistence type="predicted"/>
<dbReference type="Gramene" id="mRNA:HanXRQr2_Chr03g0105461">
    <property type="protein sequence ID" value="CDS:HanXRQr2_Chr03g0105461.1"/>
    <property type="gene ID" value="HanXRQr2_Chr03g0105461"/>
</dbReference>
<organism evidence="2 3">
    <name type="scientific">Helianthus annuus</name>
    <name type="common">Common sunflower</name>
    <dbReference type="NCBI Taxonomy" id="4232"/>
    <lineage>
        <taxon>Eukaryota</taxon>
        <taxon>Viridiplantae</taxon>
        <taxon>Streptophyta</taxon>
        <taxon>Embryophyta</taxon>
        <taxon>Tracheophyta</taxon>
        <taxon>Spermatophyta</taxon>
        <taxon>Magnoliopsida</taxon>
        <taxon>eudicotyledons</taxon>
        <taxon>Gunneridae</taxon>
        <taxon>Pentapetalae</taxon>
        <taxon>asterids</taxon>
        <taxon>campanulids</taxon>
        <taxon>Asterales</taxon>
        <taxon>Asteraceae</taxon>
        <taxon>Asteroideae</taxon>
        <taxon>Heliantheae alliance</taxon>
        <taxon>Heliantheae</taxon>
        <taxon>Helianthus</taxon>
    </lineage>
</organism>
<feature type="region of interest" description="Disordered" evidence="1">
    <location>
        <begin position="1"/>
        <end position="20"/>
    </location>
</feature>
<name>A0A9K3NUQ2_HELAN</name>
<protein>
    <submittedName>
        <fullName evidence="2">Uncharacterized protein</fullName>
    </submittedName>
</protein>
<dbReference type="AlphaFoldDB" id="A0A9K3NUQ2"/>
<keyword evidence="3" id="KW-1185">Reference proteome</keyword>
<gene>
    <name evidence="2" type="ORF">HanXRQr2_Chr03g0105461</name>
</gene>
<dbReference type="EMBL" id="MNCJ02000318">
    <property type="protein sequence ID" value="KAF5813997.1"/>
    <property type="molecule type" value="Genomic_DNA"/>
</dbReference>